<evidence type="ECO:0000313" key="9">
    <source>
        <dbReference type="Proteomes" id="UP000239895"/>
    </source>
</evidence>
<evidence type="ECO:0000256" key="1">
    <source>
        <dbReference type="ARBA" id="ARBA00004651"/>
    </source>
</evidence>
<comment type="subcellular location">
    <subcellularLocation>
        <location evidence="1">Cell membrane</location>
        <topology evidence="1">Multi-pass membrane protein</topology>
    </subcellularLocation>
</comment>
<comment type="caution">
    <text evidence="8">The sequence shown here is derived from an EMBL/GenBank/DDBJ whole genome shotgun (WGS) entry which is preliminary data.</text>
</comment>
<keyword evidence="3 6" id="KW-0812">Transmembrane</keyword>
<dbReference type="Proteomes" id="UP000239895">
    <property type="component" value="Unassembled WGS sequence"/>
</dbReference>
<dbReference type="InterPro" id="IPR010432">
    <property type="entry name" value="RDD"/>
</dbReference>
<dbReference type="InterPro" id="IPR051791">
    <property type="entry name" value="Pra-immunoreactive"/>
</dbReference>
<keyword evidence="9" id="KW-1185">Reference proteome</keyword>
<evidence type="ECO:0000256" key="4">
    <source>
        <dbReference type="ARBA" id="ARBA00022989"/>
    </source>
</evidence>
<dbReference type="PANTHER" id="PTHR36115">
    <property type="entry name" value="PROLINE-RICH ANTIGEN HOMOLOG-RELATED"/>
    <property type="match status" value="1"/>
</dbReference>
<organism evidence="8 9">
    <name type="scientific">Isoptericola halotolerans</name>
    <dbReference type="NCBI Taxonomy" id="300560"/>
    <lineage>
        <taxon>Bacteria</taxon>
        <taxon>Bacillati</taxon>
        <taxon>Actinomycetota</taxon>
        <taxon>Actinomycetes</taxon>
        <taxon>Micrococcales</taxon>
        <taxon>Promicromonosporaceae</taxon>
        <taxon>Isoptericola</taxon>
    </lineage>
</organism>
<feature type="transmembrane region" description="Helical" evidence="6">
    <location>
        <begin position="9"/>
        <end position="30"/>
    </location>
</feature>
<evidence type="ECO:0000259" key="7">
    <source>
        <dbReference type="Pfam" id="PF06271"/>
    </source>
</evidence>
<keyword evidence="4 6" id="KW-1133">Transmembrane helix</keyword>
<keyword evidence="2" id="KW-1003">Cell membrane</keyword>
<keyword evidence="5 6" id="KW-0472">Membrane</keyword>
<dbReference type="EMBL" id="PVTX01000001">
    <property type="protein sequence ID" value="PRZ09868.1"/>
    <property type="molecule type" value="Genomic_DNA"/>
</dbReference>
<name>A0ABX5EHR7_9MICO</name>
<sequence length="348" mass="36461">MDGHEKAGWLLRVLAVLLDSAVVASIAWLATSDAPTYAALPLLHRGEQPQLGSDAVSWTVGSLLGLGILQAYTGMTPGKRVCGISVVDAGSGRPIGMLGTVLRWLAHFLDAFLLLGYLRATWHPEGRTYADSLLGTVVVTSTRPRPHRWVAWLRRLRDARAPWLRWPRIVTSGVSLVVCAAAAAMSLVQGSGGSGHFSSDMTSCTSTSPFVATATIGSAASATWESRLGIERPVERSWEVAVVWSAALGVDDGGNPPLDAPSAALEVRAPDGSFYSAEGGPMPDDEPGADADNSVWWSVPEPIASVSVEAPQDLSGATATAVLLDDGGTLLARCTVPVPATEHEEPAP</sequence>
<evidence type="ECO:0000313" key="8">
    <source>
        <dbReference type="EMBL" id="PRZ09868.1"/>
    </source>
</evidence>
<evidence type="ECO:0000256" key="6">
    <source>
        <dbReference type="SAM" id="Phobius"/>
    </source>
</evidence>
<dbReference type="Pfam" id="PF06271">
    <property type="entry name" value="RDD"/>
    <property type="match status" value="1"/>
</dbReference>
<accession>A0ABX5EHR7</accession>
<protein>
    <submittedName>
        <fullName evidence="8">RDD family membrane protein YckC</fullName>
    </submittedName>
</protein>
<reference evidence="8 9" key="1">
    <citation type="submission" date="2018-03" db="EMBL/GenBank/DDBJ databases">
        <title>Comparative analysis of microorganisms from saline springs in Andes Mountain Range, Colombia.</title>
        <authorList>
            <person name="Rubin E."/>
        </authorList>
    </citation>
    <scope>NUCLEOTIDE SEQUENCE [LARGE SCALE GENOMIC DNA]</scope>
    <source>
        <strain evidence="8 9">CG 23</strain>
    </source>
</reference>
<gene>
    <name evidence="8" type="ORF">BCL65_1016</name>
</gene>
<feature type="domain" description="RDD" evidence="7">
    <location>
        <begin position="7"/>
        <end position="133"/>
    </location>
</feature>
<evidence type="ECO:0000256" key="3">
    <source>
        <dbReference type="ARBA" id="ARBA00022692"/>
    </source>
</evidence>
<evidence type="ECO:0000256" key="5">
    <source>
        <dbReference type="ARBA" id="ARBA00023136"/>
    </source>
</evidence>
<evidence type="ECO:0000256" key="2">
    <source>
        <dbReference type="ARBA" id="ARBA00022475"/>
    </source>
</evidence>
<proteinExistence type="predicted"/>
<dbReference type="PANTHER" id="PTHR36115:SF6">
    <property type="entry name" value="PROLINE-RICH ANTIGEN HOMOLOG"/>
    <property type="match status" value="1"/>
</dbReference>